<gene>
    <name evidence="2 3" type="primary">sspI</name>
    <name evidence="3" type="ORF">LZ480_10610</name>
</gene>
<protein>
    <recommendedName>
        <fullName evidence="2">Small, acid-soluble spore protein I</fullName>
        <shortName evidence="2">SASP I</shortName>
    </recommendedName>
</protein>
<dbReference type="InterPro" id="IPR017525">
    <property type="entry name" value="SspI"/>
</dbReference>
<dbReference type="Proteomes" id="UP001316087">
    <property type="component" value="Unassembled WGS sequence"/>
</dbReference>
<evidence type="ECO:0000256" key="1">
    <source>
        <dbReference type="ARBA" id="ARBA00022969"/>
    </source>
</evidence>
<comment type="similarity">
    <text evidence="2">Belongs to the SspI family.</text>
</comment>
<keyword evidence="4" id="KW-1185">Reference proteome</keyword>
<dbReference type="RefSeq" id="WP_241369403.1">
    <property type="nucleotide sequence ID" value="NZ_JAKZFC010000003.1"/>
</dbReference>
<dbReference type="HAMAP" id="MF_00669">
    <property type="entry name" value="SspI"/>
    <property type="match status" value="1"/>
</dbReference>
<dbReference type="NCBIfam" id="TIGR03092">
    <property type="entry name" value="SASP_sspI"/>
    <property type="match status" value="1"/>
</dbReference>
<evidence type="ECO:0000313" key="3">
    <source>
        <dbReference type="EMBL" id="MCH7322342.1"/>
    </source>
</evidence>
<evidence type="ECO:0000256" key="2">
    <source>
        <dbReference type="HAMAP-Rule" id="MF_00669"/>
    </source>
</evidence>
<dbReference type="Pfam" id="PF14098">
    <property type="entry name" value="SSPI"/>
    <property type="match status" value="1"/>
</dbReference>
<evidence type="ECO:0000313" key="4">
    <source>
        <dbReference type="Proteomes" id="UP001316087"/>
    </source>
</evidence>
<keyword evidence="1 2" id="KW-0749">Sporulation</keyword>
<comment type="induction">
    <text evidence="2">Expressed only in the forespore compartment of sporulating cells.</text>
</comment>
<dbReference type="EMBL" id="JAKZFC010000003">
    <property type="protein sequence ID" value="MCH7322342.1"/>
    <property type="molecule type" value="Genomic_DNA"/>
</dbReference>
<comment type="subcellular location">
    <subcellularLocation>
        <location evidence="2">Spore core</location>
    </subcellularLocation>
</comment>
<reference evidence="3 4" key="1">
    <citation type="submission" date="2022-03" db="EMBL/GenBank/DDBJ databases">
        <authorList>
            <person name="Jo J.-H."/>
            <person name="Im W.-T."/>
        </authorList>
    </citation>
    <scope>NUCLEOTIDE SEQUENCE [LARGE SCALE GENOMIC DNA]</scope>
    <source>
        <strain evidence="3 4">MA9</strain>
    </source>
</reference>
<proteinExistence type="evidence at transcript level"/>
<accession>A0ABS9UDD7</accession>
<name>A0ABS9UDD7_9BACL</name>
<sequence>MDFQIRQAITANVLGSDATEFKDIVNDAISRGEEHLLPGLGVFLETWWQASNEDERTHFVEKLAEKFAN</sequence>
<comment type="caution">
    <text evidence="3">The sequence shown here is derived from an EMBL/GenBank/DDBJ whole genome shotgun (WGS) entry which is preliminary data.</text>
</comment>
<organism evidence="3 4">
    <name type="scientific">Solibacillus palustris</name>
    <dbReference type="NCBI Taxonomy" id="2908203"/>
    <lineage>
        <taxon>Bacteria</taxon>
        <taxon>Bacillati</taxon>
        <taxon>Bacillota</taxon>
        <taxon>Bacilli</taxon>
        <taxon>Bacillales</taxon>
        <taxon>Caryophanaceae</taxon>
        <taxon>Solibacillus</taxon>
    </lineage>
</organism>